<evidence type="ECO:0000256" key="3">
    <source>
        <dbReference type="ARBA" id="ARBA00022448"/>
    </source>
</evidence>
<dbReference type="Proteomes" id="UP000324678">
    <property type="component" value="Chromosome"/>
</dbReference>
<dbReference type="InterPro" id="IPR011701">
    <property type="entry name" value="MFS"/>
</dbReference>
<feature type="transmembrane region" description="Helical" evidence="8">
    <location>
        <begin position="84"/>
        <end position="103"/>
    </location>
</feature>
<dbReference type="RefSeq" id="WP_149160460.1">
    <property type="nucleotide sequence ID" value="NZ_CP043505.1"/>
</dbReference>
<dbReference type="GO" id="GO:0042910">
    <property type="term" value="F:xenobiotic transmembrane transporter activity"/>
    <property type="evidence" value="ECO:0007669"/>
    <property type="project" value="InterPro"/>
</dbReference>
<comment type="similarity">
    <text evidence="2">Belongs to the major facilitator superfamily. Bcr/CmlA family.</text>
</comment>
<comment type="subcellular location">
    <subcellularLocation>
        <location evidence="1">Cell membrane</location>
        <topology evidence="1">Multi-pass membrane protein</topology>
    </subcellularLocation>
</comment>
<dbReference type="GO" id="GO:1990961">
    <property type="term" value="P:xenobiotic detoxification by transmembrane export across the plasma membrane"/>
    <property type="evidence" value="ECO:0007669"/>
    <property type="project" value="InterPro"/>
</dbReference>
<proteinExistence type="inferred from homology"/>
<dbReference type="CDD" id="cd17320">
    <property type="entry name" value="MFS_MdfA_MDR_like"/>
    <property type="match status" value="1"/>
</dbReference>
<dbReference type="Pfam" id="PF07690">
    <property type="entry name" value="MFS_1"/>
    <property type="match status" value="1"/>
</dbReference>
<feature type="transmembrane region" description="Helical" evidence="8">
    <location>
        <begin position="258"/>
        <end position="276"/>
    </location>
</feature>
<keyword evidence="3" id="KW-0813">Transport</keyword>
<feature type="transmembrane region" description="Helical" evidence="8">
    <location>
        <begin position="288"/>
        <end position="309"/>
    </location>
</feature>
<dbReference type="PANTHER" id="PTHR23502">
    <property type="entry name" value="MAJOR FACILITATOR SUPERFAMILY"/>
    <property type="match status" value="1"/>
</dbReference>
<evidence type="ECO:0000256" key="4">
    <source>
        <dbReference type="ARBA" id="ARBA00022475"/>
    </source>
</evidence>
<evidence type="ECO:0000313" key="11">
    <source>
        <dbReference type="Proteomes" id="UP000324678"/>
    </source>
</evidence>
<keyword evidence="4" id="KW-1003">Cell membrane</keyword>
<organism evidence="10 11">
    <name type="scientific">Agromyces intestinalis</name>
    <dbReference type="NCBI Taxonomy" id="2592652"/>
    <lineage>
        <taxon>Bacteria</taxon>
        <taxon>Bacillati</taxon>
        <taxon>Actinomycetota</taxon>
        <taxon>Actinomycetes</taxon>
        <taxon>Micrococcales</taxon>
        <taxon>Microbacteriaceae</taxon>
        <taxon>Agromyces</taxon>
    </lineage>
</organism>
<keyword evidence="6 8" id="KW-1133">Transmembrane helix</keyword>
<dbReference type="KEGG" id="ail:FLP10_08410"/>
<name>A0A5C1YH68_9MICO</name>
<evidence type="ECO:0000313" key="10">
    <source>
        <dbReference type="EMBL" id="QEO14439.1"/>
    </source>
</evidence>
<dbReference type="SUPFAM" id="SSF103473">
    <property type="entry name" value="MFS general substrate transporter"/>
    <property type="match status" value="1"/>
</dbReference>
<dbReference type="NCBIfam" id="TIGR00710">
    <property type="entry name" value="efflux_Bcr_CflA"/>
    <property type="match status" value="1"/>
</dbReference>
<evidence type="ECO:0000256" key="2">
    <source>
        <dbReference type="ARBA" id="ARBA00006236"/>
    </source>
</evidence>
<evidence type="ECO:0000259" key="9">
    <source>
        <dbReference type="PROSITE" id="PS50850"/>
    </source>
</evidence>
<dbReference type="OrthoDB" id="9814303at2"/>
<dbReference type="GO" id="GO:0005886">
    <property type="term" value="C:plasma membrane"/>
    <property type="evidence" value="ECO:0007669"/>
    <property type="project" value="UniProtKB-SubCell"/>
</dbReference>
<gene>
    <name evidence="10" type="ORF">FLP10_08410</name>
</gene>
<feature type="domain" description="Major facilitator superfamily (MFS) profile" evidence="9">
    <location>
        <begin position="18"/>
        <end position="403"/>
    </location>
</feature>
<dbReference type="InterPro" id="IPR005829">
    <property type="entry name" value="Sugar_transporter_CS"/>
</dbReference>
<dbReference type="Gene3D" id="1.20.1720.10">
    <property type="entry name" value="Multidrug resistance protein D"/>
    <property type="match status" value="1"/>
</dbReference>
<evidence type="ECO:0000256" key="7">
    <source>
        <dbReference type="ARBA" id="ARBA00023136"/>
    </source>
</evidence>
<keyword evidence="5 8" id="KW-0812">Transmembrane</keyword>
<feature type="transmembrane region" description="Helical" evidence="8">
    <location>
        <begin position="380"/>
        <end position="399"/>
    </location>
</feature>
<dbReference type="AlphaFoldDB" id="A0A5C1YH68"/>
<accession>A0A5C1YH68</accession>
<evidence type="ECO:0000256" key="5">
    <source>
        <dbReference type="ARBA" id="ARBA00022692"/>
    </source>
</evidence>
<dbReference type="InterPro" id="IPR020846">
    <property type="entry name" value="MFS_dom"/>
</dbReference>
<feature type="transmembrane region" description="Helical" evidence="8">
    <location>
        <begin position="142"/>
        <end position="167"/>
    </location>
</feature>
<sequence>MNVSVADGALPRRRHIALVVALGVLQTLSTFTIDIYLPAFPHIASEFGVAESAIQFTFTGGMIGMVAGQFFVGPTSDAYGRKRPMLIATALHVAASIACAFAMSVPMLVAARIVQGAASGATGVIALAMVRDLYSGYRMMRMLASMSLISGMAIAVGPLLGSTLLAVMPWRGLFGALAIYGLVVGAVVVLIVGETLPETRRHTGGVRELLRGMRTVVGDRAFVGLVLVTSCAWGAMYCYLAASSFLFQGVYGANETQYGWLFASHALLMLAGTQLGARIAHRIEPRRIVMVSTAGLALSAGGILLAGVVAPSSLANVMVPLWAFTFFLGVNTPCVQAMALSRHGDHAGSASSLLNATRQGFGAIGAPLTGLIGLDSVVPLGWVMASLQVVALVVLWVVVRPQHLEPID</sequence>
<dbReference type="PROSITE" id="PS00216">
    <property type="entry name" value="SUGAR_TRANSPORT_1"/>
    <property type="match status" value="1"/>
</dbReference>
<dbReference type="EMBL" id="CP043505">
    <property type="protein sequence ID" value="QEO14439.1"/>
    <property type="molecule type" value="Genomic_DNA"/>
</dbReference>
<protein>
    <submittedName>
        <fullName evidence="10">Multidrug effflux MFS transporter</fullName>
    </submittedName>
</protein>
<dbReference type="InterPro" id="IPR036259">
    <property type="entry name" value="MFS_trans_sf"/>
</dbReference>
<dbReference type="PANTHER" id="PTHR23502:SF132">
    <property type="entry name" value="POLYAMINE TRANSPORTER 2-RELATED"/>
    <property type="match status" value="1"/>
</dbReference>
<dbReference type="InterPro" id="IPR004812">
    <property type="entry name" value="Efflux_drug-R_Bcr/CmlA"/>
</dbReference>
<dbReference type="PROSITE" id="PS50850">
    <property type="entry name" value="MFS"/>
    <property type="match status" value="1"/>
</dbReference>
<keyword evidence="7 8" id="KW-0472">Membrane</keyword>
<feature type="transmembrane region" description="Helical" evidence="8">
    <location>
        <begin position="221"/>
        <end position="246"/>
    </location>
</feature>
<evidence type="ECO:0000256" key="6">
    <source>
        <dbReference type="ARBA" id="ARBA00022989"/>
    </source>
</evidence>
<feature type="transmembrane region" description="Helical" evidence="8">
    <location>
        <begin position="52"/>
        <end position="72"/>
    </location>
</feature>
<keyword evidence="11" id="KW-1185">Reference proteome</keyword>
<feature type="transmembrane region" description="Helical" evidence="8">
    <location>
        <begin position="16"/>
        <end position="40"/>
    </location>
</feature>
<reference evidence="10 11" key="1">
    <citation type="submission" date="2019-09" db="EMBL/GenBank/DDBJ databases">
        <title>Genome sequencing of strain KACC 19306.</title>
        <authorList>
            <person name="Heo J."/>
            <person name="Kim S.-J."/>
            <person name="Kim J.-S."/>
            <person name="Hong S.-B."/>
            <person name="Kwon S.-W."/>
        </authorList>
    </citation>
    <scope>NUCLEOTIDE SEQUENCE [LARGE SCALE GENOMIC DNA]</scope>
    <source>
        <strain evidence="10 11">KACC 19306</strain>
    </source>
</reference>
<evidence type="ECO:0000256" key="1">
    <source>
        <dbReference type="ARBA" id="ARBA00004651"/>
    </source>
</evidence>
<feature type="transmembrane region" description="Helical" evidence="8">
    <location>
        <begin position="173"/>
        <end position="192"/>
    </location>
</feature>
<evidence type="ECO:0000256" key="8">
    <source>
        <dbReference type="SAM" id="Phobius"/>
    </source>
</evidence>
<feature type="transmembrane region" description="Helical" evidence="8">
    <location>
        <begin position="109"/>
        <end position="130"/>
    </location>
</feature>